<accession>A0ABV0NVD3</accession>
<organism evidence="2 3">
    <name type="scientific">Goodea atripinnis</name>
    <dbReference type="NCBI Taxonomy" id="208336"/>
    <lineage>
        <taxon>Eukaryota</taxon>
        <taxon>Metazoa</taxon>
        <taxon>Chordata</taxon>
        <taxon>Craniata</taxon>
        <taxon>Vertebrata</taxon>
        <taxon>Euteleostomi</taxon>
        <taxon>Actinopterygii</taxon>
        <taxon>Neopterygii</taxon>
        <taxon>Teleostei</taxon>
        <taxon>Neoteleostei</taxon>
        <taxon>Acanthomorphata</taxon>
        <taxon>Ovalentaria</taxon>
        <taxon>Atherinomorphae</taxon>
        <taxon>Cyprinodontiformes</taxon>
        <taxon>Goodeidae</taxon>
        <taxon>Goodea</taxon>
    </lineage>
</organism>
<proteinExistence type="predicted"/>
<reference evidence="2 3" key="1">
    <citation type="submission" date="2021-06" db="EMBL/GenBank/DDBJ databases">
        <authorList>
            <person name="Palmer J.M."/>
        </authorList>
    </citation>
    <scope>NUCLEOTIDE SEQUENCE [LARGE SCALE GENOMIC DNA]</scope>
    <source>
        <strain evidence="2 3">GA_2019</strain>
        <tissue evidence="2">Muscle</tissue>
    </source>
</reference>
<feature type="compositionally biased region" description="Basic and acidic residues" evidence="1">
    <location>
        <begin position="1"/>
        <end position="10"/>
    </location>
</feature>
<name>A0ABV0NVD3_9TELE</name>
<evidence type="ECO:0000313" key="2">
    <source>
        <dbReference type="EMBL" id="MEQ2175382.1"/>
    </source>
</evidence>
<feature type="region of interest" description="Disordered" evidence="1">
    <location>
        <begin position="1"/>
        <end position="62"/>
    </location>
</feature>
<comment type="caution">
    <text evidence="2">The sequence shown here is derived from an EMBL/GenBank/DDBJ whole genome shotgun (WGS) entry which is preliminary data.</text>
</comment>
<dbReference type="EMBL" id="JAHRIO010051389">
    <property type="protein sequence ID" value="MEQ2175382.1"/>
    <property type="molecule type" value="Genomic_DNA"/>
</dbReference>
<evidence type="ECO:0000256" key="1">
    <source>
        <dbReference type="SAM" id="MobiDB-lite"/>
    </source>
</evidence>
<gene>
    <name evidence="2" type="ORF">GOODEAATRI_017414</name>
</gene>
<evidence type="ECO:0000313" key="3">
    <source>
        <dbReference type="Proteomes" id="UP001476798"/>
    </source>
</evidence>
<sequence length="62" mass="6493">MNGTDLDHRSSSCSASSGADGQVPSSSFSPALDHVTSMVDEDTTPNATPVHQPPDSDPYTRM</sequence>
<feature type="non-terminal residue" evidence="2">
    <location>
        <position position="62"/>
    </location>
</feature>
<keyword evidence="3" id="KW-1185">Reference proteome</keyword>
<protein>
    <submittedName>
        <fullName evidence="2">Uncharacterized protein</fullName>
    </submittedName>
</protein>
<dbReference type="Proteomes" id="UP001476798">
    <property type="component" value="Unassembled WGS sequence"/>
</dbReference>